<accession>A0A832HZT7</accession>
<evidence type="ECO:0000259" key="1">
    <source>
        <dbReference type="Pfam" id="PF10079"/>
    </source>
</evidence>
<reference evidence="2" key="1">
    <citation type="journal article" date="2020" name="mSystems">
        <title>Genome- and Community-Level Interaction Insights into Carbon Utilization and Element Cycling Functions of Hydrothermarchaeota in Hydrothermal Sediment.</title>
        <authorList>
            <person name="Zhou Z."/>
            <person name="Liu Y."/>
            <person name="Xu W."/>
            <person name="Pan J."/>
            <person name="Luo Z.H."/>
            <person name="Li M."/>
        </authorList>
    </citation>
    <scope>NUCLEOTIDE SEQUENCE [LARGE SCALE GENOMIC DNA]</scope>
    <source>
        <strain evidence="2">SpSt-381</strain>
    </source>
</reference>
<dbReference type="EMBL" id="DSQF01000002">
    <property type="protein sequence ID" value="HGZ42031.1"/>
    <property type="molecule type" value="Genomic_DNA"/>
</dbReference>
<dbReference type="AlphaFoldDB" id="A0A832HZT7"/>
<feature type="domain" description="Bacillithiol biosynthesis BshC N-terminal Rossmann-like" evidence="1">
    <location>
        <begin position="316"/>
        <end position="368"/>
    </location>
</feature>
<name>A0A832HZT7_UNCEI</name>
<protein>
    <submittedName>
        <fullName evidence="2">Bacillithiol biosynthesis BshC</fullName>
    </submittedName>
</protein>
<feature type="domain" description="Bacillithiol biosynthesis BshC N-terminal Rossmann-like" evidence="1">
    <location>
        <begin position="27"/>
        <end position="308"/>
    </location>
</feature>
<organism evidence="2">
    <name type="scientific">Eiseniibacteriota bacterium</name>
    <dbReference type="NCBI Taxonomy" id="2212470"/>
    <lineage>
        <taxon>Bacteria</taxon>
        <taxon>Candidatus Eiseniibacteriota</taxon>
    </lineage>
</organism>
<dbReference type="Pfam" id="PF10079">
    <property type="entry name" value="Rossmann-like_BshC"/>
    <property type="match status" value="2"/>
</dbReference>
<proteinExistence type="predicted"/>
<evidence type="ECO:0000313" key="2">
    <source>
        <dbReference type="EMBL" id="HGZ42031.1"/>
    </source>
</evidence>
<comment type="caution">
    <text evidence="2">The sequence shown here is derived from an EMBL/GenBank/DDBJ whole genome shotgun (WGS) entry which is preliminary data.</text>
</comment>
<gene>
    <name evidence="2" type="primary">bshC</name>
    <name evidence="2" type="ORF">ENR23_01165</name>
</gene>
<sequence>MTTRALPLRARVAPAPDGRAASLWDPLTDDVVRGGPLARERFATRWADTDALRRLADAKRAPLDAALAAAMAEQHRRLGAPPASLAALERLARGEAVAVVAGQQPAPLGGPLYAFHKIASAVGLAAEAAARAGLEVVPLFWVHGEDSDFAEVRHAMLADAALQVADLALPEDAHTEGGLVGNVPLAPLAALEAQALARWDGLPGAPAAGAALAAARAAARDLGEAYAALALALFGAHGLVVVDPRVAAFRAAARPIVERYLAAADALHEAARRAGARLEALGARRALDDRALESFVFAIEDGSRHKIPAAGARARAALSPSVALRPAVQDGVFPTIGMACGPGELAYLAQLREVFEGVGVRPACAVPRFGATWLPAQAIALLEASGADPWELVTGADAVLRRHAEAAVPEAARAALAAAHAAALDGLARVAEAARAVDPSLPQMVDSARAKVDFQYQRLHEGLVGKVRHQLERRHPEWARLRYYLLPGDRLQERRLCGLEPIVRRGPGAAEDMVELAAQHARGLAAGEHTHALVDLA</sequence>
<dbReference type="InterPro" id="IPR055398">
    <property type="entry name" value="Rossmann-like_BshC"/>
</dbReference>